<sequence>MFFFAYNALSRTEPSSPTLRNSTIPSPSLPFPTLPCPALPYPVLSCPTLSCPALPALLCQGFPPIKLGRRVEFPGSRRHKSLGFMLCNKMWRRGKAMPGVTAGNARCSEACDAAAVTVLVARS</sequence>
<reference evidence="1 2" key="1">
    <citation type="submission" date="2019-05" db="EMBL/GenBank/DDBJ databases">
        <title>Another draft genome of Portunus trituberculatus and its Hox gene families provides insights of decapod evolution.</title>
        <authorList>
            <person name="Jeong J.-H."/>
            <person name="Song I."/>
            <person name="Kim S."/>
            <person name="Choi T."/>
            <person name="Kim D."/>
            <person name="Ryu S."/>
            <person name="Kim W."/>
        </authorList>
    </citation>
    <scope>NUCLEOTIDE SEQUENCE [LARGE SCALE GENOMIC DNA]</scope>
    <source>
        <tissue evidence="1">Muscle</tissue>
    </source>
</reference>
<comment type="caution">
    <text evidence="1">The sequence shown here is derived from an EMBL/GenBank/DDBJ whole genome shotgun (WGS) entry which is preliminary data.</text>
</comment>
<name>A0A5B7I1R9_PORTR</name>
<dbReference type="AlphaFoldDB" id="A0A5B7I1R9"/>
<accession>A0A5B7I1R9</accession>
<keyword evidence="2" id="KW-1185">Reference proteome</keyword>
<evidence type="ECO:0000313" key="1">
    <source>
        <dbReference type="EMBL" id="MPC75397.1"/>
    </source>
</evidence>
<dbReference type="Proteomes" id="UP000324222">
    <property type="component" value="Unassembled WGS sequence"/>
</dbReference>
<evidence type="ECO:0000313" key="2">
    <source>
        <dbReference type="Proteomes" id="UP000324222"/>
    </source>
</evidence>
<dbReference type="EMBL" id="VSRR010041033">
    <property type="protein sequence ID" value="MPC75397.1"/>
    <property type="molecule type" value="Genomic_DNA"/>
</dbReference>
<organism evidence="1 2">
    <name type="scientific">Portunus trituberculatus</name>
    <name type="common">Swimming crab</name>
    <name type="synonym">Neptunus trituberculatus</name>
    <dbReference type="NCBI Taxonomy" id="210409"/>
    <lineage>
        <taxon>Eukaryota</taxon>
        <taxon>Metazoa</taxon>
        <taxon>Ecdysozoa</taxon>
        <taxon>Arthropoda</taxon>
        <taxon>Crustacea</taxon>
        <taxon>Multicrustacea</taxon>
        <taxon>Malacostraca</taxon>
        <taxon>Eumalacostraca</taxon>
        <taxon>Eucarida</taxon>
        <taxon>Decapoda</taxon>
        <taxon>Pleocyemata</taxon>
        <taxon>Brachyura</taxon>
        <taxon>Eubrachyura</taxon>
        <taxon>Portunoidea</taxon>
        <taxon>Portunidae</taxon>
        <taxon>Portuninae</taxon>
        <taxon>Portunus</taxon>
    </lineage>
</organism>
<protein>
    <submittedName>
        <fullName evidence="1">Uncharacterized protein</fullName>
    </submittedName>
</protein>
<proteinExistence type="predicted"/>
<gene>
    <name evidence="1" type="ORF">E2C01_069783</name>
</gene>